<reference evidence="1 2" key="2">
    <citation type="submission" date="2016-03" db="EMBL/GenBank/DDBJ databases">
        <title>New uncultured bacterium of the family Gallionellaceae from acid mine drainage: description and reconstruction of genome based on metagenomic analysis of microbial community.</title>
        <authorList>
            <person name="Kadnikov V."/>
            <person name="Ivasenko D."/>
            <person name="Beletsky A."/>
            <person name="Mardanov A."/>
            <person name="Danilova E."/>
            <person name="Pimenov N."/>
            <person name="Karnachuk O."/>
            <person name="Ravin N."/>
        </authorList>
    </citation>
    <scope>NUCLEOTIDE SEQUENCE [LARGE SCALE GENOMIC DNA]</scope>
    <source>
        <strain evidence="1">ShG14-8</strain>
    </source>
</reference>
<protein>
    <submittedName>
        <fullName evidence="1">Malonate decarboxylase subunit gamma</fullName>
    </submittedName>
</protein>
<dbReference type="NCBIfam" id="TIGR03134">
    <property type="entry name" value="malonate_gamma"/>
    <property type="match status" value="1"/>
</dbReference>
<accession>A0A139BW45</accession>
<dbReference type="Proteomes" id="UP000070578">
    <property type="component" value="Unassembled WGS sequence"/>
</dbReference>
<evidence type="ECO:0000313" key="2">
    <source>
        <dbReference type="Proteomes" id="UP000070578"/>
    </source>
</evidence>
<dbReference type="Pfam" id="PF06833">
    <property type="entry name" value="MdcE"/>
    <property type="match status" value="1"/>
</dbReference>
<dbReference type="SUPFAM" id="SSF52096">
    <property type="entry name" value="ClpP/crotonase"/>
    <property type="match status" value="1"/>
</dbReference>
<dbReference type="EMBL" id="LSLI01000010">
    <property type="protein sequence ID" value="KXS33162.1"/>
    <property type="molecule type" value="Genomic_DNA"/>
</dbReference>
<comment type="caution">
    <text evidence="1">The sequence shown here is derived from an EMBL/GenBank/DDBJ whole genome shotgun (WGS) entry which is preliminary data.</text>
</comment>
<dbReference type="InterPro" id="IPR029045">
    <property type="entry name" value="ClpP/crotonase-like_dom_sf"/>
</dbReference>
<evidence type="ECO:0000313" key="1">
    <source>
        <dbReference type="EMBL" id="KXS33162.1"/>
    </source>
</evidence>
<dbReference type="AlphaFoldDB" id="A0A139BW45"/>
<dbReference type="GO" id="GO:0005975">
    <property type="term" value="P:carbohydrate metabolic process"/>
    <property type="evidence" value="ECO:0007669"/>
    <property type="project" value="InterPro"/>
</dbReference>
<proteinExistence type="predicted"/>
<dbReference type="Gene3D" id="3.90.226.10">
    <property type="entry name" value="2-enoyl-CoA Hydratase, Chain A, domain 1"/>
    <property type="match status" value="1"/>
</dbReference>
<name>A0A139BW45_9PROT</name>
<gene>
    <name evidence="1" type="ORF">AWT59_0719</name>
</gene>
<dbReference type="InterPro" id="IPR009648">
    <property type="entry name" value="Malonate_gamma"/>
</dbReference>
<sequence>MEWKKVVEKLFPTGHEVHQEGDLLSGEGRCGKHTVAVIGTTNHTEVGVELALAMAAAVLAVIHNHPGRPIVFLVDTSGQRLRHRDEMLGLNGYMAHLAKCVEMARRRGHPIISLVYEQALSGGFLANGMMADVCAALPEAEIRVMGLAAMARVTRISEERLTQLSISSPVFAPGAKNYLLMGGLDVLWEGDLSACLKDALEHVDANDHRRVLGLERGGRLLADVVVNRVSASA</sequence>
<dbReference type="PATRIC" id="fig|1796491.3.peg.779"/>
<reference evidence="1 2" key="1">
    <citation type="submission" date="2016-02" db="EMBL/GenBank/DDBJ databases">
        <authorList>
            <person name="Wen L."/>
            <person name="He K."/>
            <person name="Yang H."/>
        </authorList>
    </citation>
    <scope>NUCLEOTIDE SEQUENCE [LARGE SCALE GENOMIC DNA]</scope>
    <source>
        <strain evidence="1">ShG14-8</strain>
    </source>
</reference>
<organism evidence="1 2">
    <name type="scientific">Candidatus Gallionella acididurans</name>
    <dbReference type="NCBI Taxonomy" id="1796491"/>
    <lineage>
        <taxon>Bacteria</taxon>
        <taxon>Pseudomonadati</taxon>
        <taxon>Pseudomonadota</taxon>
        <taxon>Betaproteobacteria</taxon>
        <taxon>Nitrosomonadales</taxon>
        <taxon>Gallionellaceae</taxon>
        <taxon>Gallionella</taxon>
    </lineage>
</organism>